<name>D7BGM8_ALLS1</name>
<dbReference type="AlphaFoldDB" id="D7BGM8"/>
<dbReference type="PANTHER" id="PTHR42720:SF1">
    <property type="entry name" value="GLYCEROL 3-PHOSPHATE OXIDASE"/>
    <property type="match status" value="1"/>
</dbReference>
<gene>
    <name evidence="2" type="ordered locus">Mesil_1969</name>
</gene>
<organism evidence="2 3">
    <name type="scientific">Allomeiothermus silvanus (strain ATCC 700542 / DSM 9946 / NBRC 106475 / NCIMB 13440 / VI-R2)</name>
    <name type="common">Thermus silvanus</name>
    <dbReference type="NCBI Taxonomy" id="526227"/>
    <lineage>
        <taxon>Bacteria</taxon>
        <taxon>Thermotogati</taxon>
        <taxon>Deinococcota</taxon>
        <taxon>Deinococci</taxon>
        <taxon>Thermales</taxon>
        <taxon>Thermaceae</taxon>
        <taxon>Allomeiothermus</taxon>
    </lineage>
</organism>
<dbReference type="EMBL" id="CP002042">
    <property type="protein sequence ID" value="ADH63844.1"/>
    <property type="molecule type" value="Genomic_DNA"/>
</dbReference>
<keyword evidence="3" id="KW-1185">Reference proteome</keyword>
<dbReference type="SUPFAM" id="SSF51905">
    <property type="entry name" value="FAD/NAD(P)-binding domain"/>
    <property type="match status" value="1"/>
</dbReference>
<evidence type="ECO:0000313" key="3">
    <source>
        <dbReference type="Proteomes" id="UP000001916"/>
    </source>
</evidence>
<proteinExistence type="predicted"/>
<dbReference type="Gene3D" id="3.30.9.10">
    <property type="entry name" value="D-Amino Acid Oxidase, subunit A, domain 2"/>
    <property type="match status" value="1"/>
</dbReference>
<dbReference type="Gene3D" id="3.50.50.60">
    <property type="entry name" value="FAD/NAD(P)-binding domain"/>
    <property type="match status" value="1"/>
</dbReference>
<dbReference type="Pfam" id="PF01266">
    <property type="entry name" value="DAO"/>
    <property type="match status" value="1"/>
</dbReference>
<dbReference type="PANTHER" id="PTHR42720">
    <property type="entry name" value="GLYCEROL-3-PHOSPHATE DEHYDROGENASE"/>
    <property type="match status" value="1"/>
</dbReference>
<dbReference type="InterPro" id="IPR036188">
    <property type="entry name" value="FAD/NAD-bd_sf"/>
</dbReference>
<dbReference type="HOGENOM" id="CLU_753997_0_0_0"/>
<dbReference type="eggNOG" id="COG0665">
    <property type="taxonomic scope" value="Bacteria"/>
</dbReference>
<protein>
    <submittedName>
        <fullName evidence="2">FAD dependent oxidoreductase</fullName>
    </submittedName>
</protein>
<dbReference type="RefSeq" id="WP_013158397.1">
    <property type="nucleotide sequence ID" value="NC_014212.1"/>
</dbReference>
<dbReference type="InterPro" id="IPR006076">
    <property type="entry name" value="FAD-dep_OxRdtase"/>
</dbReference>
<dbReference type="InterPro" id="IPR052745">
    <property type="entry name" value="G3P_Oxidase/Oxidoreductase"/>
</dbReference>
<dbReference type="STRING" id="526227.Mesil_1969"/>
<feature type="domain" description="FAD dependent oxidoreductase" evidence="1">
    <location>
        <begin position="28"/>
        <end position="357"/>
    </location>
</feature>
<evidence type="ECO:0000259" key="1">
    <source>
        <dbReference type="Pfam" id="PF01266"/>
    </source>
</evidence>
<reference evidence="2 3" key="1">
    <citation type="journal article" date="2010" name="Stand. Genomic Sci.">
        <title>Complete genome sequence of Meiothermus silvanus type strain (VI-R2).</title>
        <authorList>
            <person name="Sikorski J."/>
            <person name="Tindall B.J."/>
            <person name="Lowry S."/>
            <person name="Lucas S."/>
            <person name="Nolan M."/>
            <person name="Copeland A."/>
            <person name="Glavina Del Rio T."/>
            <person name="Tice H."/>
            <person name="Cheng J.F."/>
            <person name="Han C."/>
            <person name="Pitluck S."/>
            <person name="Liolios K."/>
            <person name="Ivanova N."/>
            <person name="Mavromatis K."/>
            <person name="Mikhailova N."/>
            <person name="Pati A."/>
            <person name="Goodwin L."/>
            <person name="Chen A."/>
            <person name="Palaniappan K."/>
            <person name="Land M."/>
            <person name="Hauser L."/>
            <person name="Chang Y.J."/>
            <person name="Jeffries C.D."/>
            <person name="Rohde M."/>
            <person name="Goker M."/>
            <person name="Woyke T."/>
            <person name="Bristow J."/>
            <person name="Eisen J.A."/>
            <person name="Markowitz V."/>
            <person name="Hugenholtz P."/>
            <person name="Kyrpides N.C."/>
            <person name="Klenk H.P."/>
            <person name="Lapidus A."/>
        </authorList>
    </citation>
    <scope>NUCLEOTIDE SEQUENCE [LARGE SCALE GENOMIC DNA]</scope>
    <source>
        <strain evidence="3">ATCC 700542 / DSM 9946 / VI-R2</strain>
    </source>
</reference>
<dbReference type="Proteomes" id="UP000001916">
    <property type="component" value="Chromosome"/>
</dbReference>
<dbReference type="KEGG" id="msv:Mesil_1969"/>
<accession>D7BGM8</accession>
<sequence>MNLPNSPIWDDGAWPGLPELERDLRTEVCVIGLGGSGLAAIHELLKLGRRVVGIDARSVAGGAAGRNGGFLLAGLAKFYHETVQQFGRGFARSVYQATLEQIERMIQETPEAIRRVGSLRIAASEEEEQDCLEHYRALRADGFAVECYEGPEGKGLLIPSDGVFNPLLRGRILARQALEKGAWLFEHTPALEISGQEVRTPKARIYCQQVIVAVDGRLERLFPEMVGRVRTARLQMLGTAPAPEVRFPRPVYTRWGYDYWQQLPDGRLALGGMRDAELEAEWTYADEPSETIQTRLENLLRSIGVRARVTHRWAASVAYTLDGLPVAEEVRPGVWAIGGYSGTGNVVGAICGRAVARAVSGKKPPDAALLGLFSLLE</sequence>
<evidence type="ECO:0000313" key="2">
    <source>
        <dbReference type="EMBL" id="ADH63844.1"/>
    </source>
</evidence>